<evidence type="ECO:0000313" key="2">
    <source>
        <dbReference type="Proteomes" id="UP000077266"/>
    </source>
</evidence>
<evidence type="ECO:0000313" key="1">
    <source>
        <dbReference type="EMBL" id="KZV79649.1"/>
    </source>
</evidence>
<proteinExistence type="predicted"/>
<dbReference type="EMBL" id="KV426582">
    <property type="protein sequence ID" value="KZV79649.1"/>
    <property type="molecule type" value="Genomic_DNA"/>
</dbReference>
<sequence>MTAVFSDLGLIAYSWGRFVPPSRLVLGFNSSGLMGCIKYIKGEIVTSSTGTVDILFDDGYKTDESLILMALMSNEILAQGTRKEVYKLKACPSMLAAKCFKNVNDEDAVVSHDDNCIAIFGEIMNICAGQWLLNSFFNDAKRANVEVHTSQAVYTDMQASLGPINGLDGWHLFDPMRHTAQGYTIIDAGQGRYCR</sequence>
<accession>A0A165Z5U9</accession>
<reference evidence="1 2" key="1">
    <citation type="journal article" date="2016" name="Mol. Biol. Evol.">
        <title>Comparative Genomics of Early-Diverging Mushroom-Forming Fungi Provides Insights into the Origins of Lignocellulose Decay Capabilities.</title>
        <authorList>
            <person name="Nagy L.G."/>
            <person name="Riley R."/>
            <person name="Tritt A."/>
            <person name="Adam C."/>
            <person name="Daum C."/>
            <person name="Floudas D."/>
            <person name="Sun H."/>
            <person name="Yadav J.S."/>
            <person name="Pangilinan J."/>
            <person name="Larsson K.H."/>
            <person name="Matsuura K."/>
            <person name="Barry K."/>
            <person name="Labutti K."/>
            <person name="Kuo R."/>
            <person name="Ohm R.A."/>
            <person name="Bhattacharya S.S."/>
            <person name="Shirouzu T."/>
            <person name="Yoshinaga Y."/>
            <person name="Martin F.M."/>
            <person name="Grigoriev I.V."/>
            <person name="Hibbett D.S."/>
        </authorList>
    </citation>
    <scope>NUCLEOTIDE SEQUENCE [LARGE SCALE GENOMIC DNA]</scope>
    <source>
        <strain evidence="1 2">HHB12029</strain>
    </source>
</reference>
<name>A0A165Z5U9_EXIGL</name>
<gene>
    <name evidence="1" type="ORF">EXIGLDRAFT_706716</name>
</gene>
<dbReference type="AlphaFoldDB" id="A0A165Z5U9"/>
<keyword evidence="2" id="KW-1185">Reference proteome</keyword>
<dbReference type="Proteomes" id="UP000077266">
    <property type="component" value="Unassembled WGS sequence"/>
</dbReference>
<organism evidence="1 2">
    <name type="scientific">Exidia glandulosa HHB12029</name>
    <dbReference type="NCBI Taxonomy" id="1314781"/>
    <lineage>
        <taxon>Eukaryota</taxon>
        <taxon>Fungi</taxon>
        <taxon>Dikarya</taxon>
        <taxon>Basidiomycota</taxon>
        <taxon>Agaricomycotina</taxon>
        <taxon>Agaricomycetes</taxon>
        <taxon>Auriculariales</taxon>
        <taxon>Exidiaceae</taxon>
        <taxon>Exidia</taxon>
    </lineage>
</organism>
<dbReference type="InParanoid" id="A0A165Z5U9"/>
<protein>
    <submittedName>
        <fullName evidence="1">Uncharacterized protein</fullName>
    </submittedName>
</protein>
<dbReference type="OrthoDB" id="301415at2759"/>